<proteinExistence type="predicted"/>
<dbReference type="SUPFAM" id="SSF52540">
    <property type="entry name" value="P-loop containing nucleoside triphosphate hydrolases"/>
    <property type="match status" value="1"/>
</dbReference>
<dbReference type="RefSeq" id="WP_117141748.1">
    <property type="nucleotide sequence ID" value="NZ_QIML01000003.1"/>
</dbReference>
<dbReference type="Gene3D" id="3.40.50.300">
    <property type="entry name" value="P-loop containing nucleotide triphosphate hydrolases"/>
    <property type="match status" value="1"/>
</dbReference>
<evidence type="ECO:0000313" key="3">
    <source>
        <dbReference type="Proteomes" id="UP000260649"/>
    </source>
</evidence>
<dbReference type="InterPro" id="IPR027417">
    <property type="entry name" value="P-loop_NTPase"/>
</dbReference>
<keyword evidence="3" id="KW-1185">Reference proteome</keyword>
<sequence length="396" mass="44233">MTNEKEMTTPIVSVGADTEQSSQKLTDNSLTDFDSDFKGADDDFYREMQRRMAPDYLEAVSMTTLYDTDFEGQEPLIDGLLYRGAYLLAGSPKVGKSFLMAQLAYQVSTGLSLWGYKVRKTGVLYFALEDNYARLQRRLFRMFGAEAAENLYFATHCKTANSGLEDQIRSFMREHPNTGLIIIDTLKRVREVGGAEYSYSSDYDIVSRLKAVADSYKVTMVIVHHTRKLEADDKFDMIAGTNGLLGAADGGFVLSKEQRTSNAAVLDVTGRDQEDQRLHLTKNPETLVWELASVETELWQEPPDPFLDSIAEFLSSAGGQWEGTASELCGLLHLDCKPNVLSLRLSVGSMRLLRDHDIHYKASRNHGGRKISLWREMDSVSKGDDRDGLLVGAGEV</sequence>
<dbReference type="GeneID" id="97994720"/>
<name>A0A3E2B5L3_9FIRM</name>
<gene>
    <name evidence="2" type="ORF">DV520_03055</name>
</gene>
<evidence type="ECO:0008006" key="4">
    <source>
        <dbReference type="Google" id="ProtNLM"/>
    </source>
</evidence>
<dbReference type="OrthoDB" id="9775547at2"/>
<protein>
    <recommendedName>
        <fullName evidence="4">AAA family ATPase</fullName>
    </recommendedName>
</protein>
<feature type="compositionally biased region" description="Polar residues" evidence="1">
    <location>
        <begin position="18"/>
        <end position="28"/>
    </location>
</feature>
<dbReference type="AlphaFoldDB" id="A0A3E2B5L3"/>
<accession>A0A3E2B5L3</accession>
<dbReference type="EMBL" id="QQRQ01000003">
    <property type="protein sequence ID" value="RFT07307.1"/>
    <property type="molecule type" value="Genomic_DNA"/>
</dbReference>
<evidence type="ECO:0000256" key="1">
    <source>
        <dbReference type="SAM" id="MobiDB-lite"/>
    </source>
</evidence>
<feature type="region of interest" description="Disordered" evidence="1">
    <location>
        <begin position="1"/>
        <end position="28"/>
    </location>
</feature>
<dbReference type="Pfam" id="PF13481">
    <property type="entry name" value="AAA_25"/>
    <property type="match status" value="1"/>
</dbReference>
<dbReference type="Proteomes" id="UP000260649">
    <property type="component" value="Unassembled WGS sequence"/>
</dbReference>
<reference evidence="2 3" key="1">
    <citation type="submission" date="2018-07" db="EMBL/GenBank/DDBJ databases">
        <title>GABA Modulating Bacteria of the Human Gut Microbiota.</title>
        <authorList>
            <person name="Strandwitz P."/>
            <person name="Kim K.H."/>
            <person name="Terekhova D."/>
            <person name="Liu J.K."/>
            <person name="Sharma A."/>
            <person name="Levering J."/>
            <person name="Mcdonald D."/>
            <person name="Dietrich D."/>
            <person name="Ramadhar T.R."/>
            <person name="Lekbua A."/>
            <person name="Mroue N."/>
            <person name="Liston C."/>
            <person name="Stewart E.J."/>
            <person name="Dubin M.J."/>
            <person name="Zengler K."/>
            <person name="Knight R."/>
            <person name="Gilbert J.A."/>
            <person name="Clardy J."/>
            <person name="Lewis K."/>
        </authorList>
    </citation>
    <scope>NUCLEOTIDE SEQUENCE [LARGE SCALE GENOMIC DNA]</scope>
    <source>
        <strain evidence="2 3">KLE1738</strain>
    </source>
</reference>
<evidence type="ECO:0000313" key="2">
    <source>
        <dbReference type="EMBL" id="RFT07307.1"/>
    </source>
</evidence>
<comment type="caution">
    <text evidence="2">The sequence shown here is derived from an EMBL/GenBank/DDBJ whole genome shotgun (WGS) entry which is preliminary data.</text>
</comment>
<organism evidence="2 3">
    <name type="scientific">Evtepia gabavorous</name>
    <dbReference type="NCBI Taxonomy" id="2211183"/>
    <lineage>
        <taxon>Bacteria</taxon>
        <taxon>Bacillati</taxon>
        <taxon>Bacillota</taxon>
        <taxon>Clostridia</taxon>
        <taxon>Eubacteriales</taxon>
        <taxon>Evtepia</taxon>
    </lineage>
</organism>